<dbReference type="PROSITE" id="PS50822">
    <property type="entry name" value="PIWI"/>
    <property type="match status" value="1"/>
</dbReference>
<dbReference type="Gene3D" id="2.170.260.10">
    <property type="entry name" value="paz domain"/>
    <property type="match status" value="1"/>
</dbReference>
<gene>
    <name evidence="5" type="ORF">IE077_002865</name>
</gene>
<dbReference type="PANTHER" id="PTHR22891">
    <property type="entry name" value="EUKARYOTIC TRANSLATION INITIATION FACTOR 2C"/>
    <property type="match status" value="1"/>
</dbReference>
<sequence>MSGSGRGGRGYSRGGGRGLRGDSHTGRPPNRGGRGQSERFRGETEGRYSRGSAATSSRSPVVKLYCNIYKCDRLQGTLLRYTVHYTFENNTTMEDHAHDIFRFLNSSLAGQIKKHLSCEIAFAISASDITCIFESPPEPILDEFTIEVSDQMKFSTSVSSINLILAKSEIKASAVLTLGTCFCMLAASSKESQLIFNARKNATLAKLKEVWRSQDRYIDWKRQILISNRKYTVFPCYSITVLPFGQRASKASLQIYQNFMLVSNTQLGEYIRGLLRAFSHEIPDMEKRRNKVEDMLIGCSILTDHTYRVYRISYIDWPTNEMNAIDKTFVVKGATMTYREYFNQKYDFKGDGDNFEDEPMIVHVDKQEREHRLPASLCRLKGHAKGAPEEKDMALRNDITKVTRISIADRFSAHDDLVERINSVSSLGAAKRLILQPGPVETEGVNLLRKSRGLFTFFDTHQRSGAPAVMLGDGGNLDVRNILRPVNMDSVMLFYSKRVQEAANILTSALERRAKQTKISFNIILVPSDRLDDIRRKIRDESNQLAVLLIVSGGNIDEQYAHFKKAVTFERSGLRSQVIRSSTIMNLEKQQKLGGLIGNLFSQIQAKAGATLWISQHRLSDKYCPVVIGIATSLSLKQSVRKYWLCSDYGDSNNPTFFSTAFSCSMDQEQPHIQKFISRTVELRKQATGEYPRVLIVYRQGNLNKEKDFIIKCEAHPIRQALKKISPKTALIYIYTVLDSKMRFAKFEDGKYYNPDPMTFVNGFSGKDDCPEFYCSHQKVMANATSSPTLYRIYYNDLVDMPDIEYIQEVTATQSCMYYNWRGAIRCPAPLQYSIKGVKWLESVCGNEVLNLPASLEKTLLML</sequence>
<dbReference type="SMART" id="SM00949">
    <property type="entry name" value="PAZ"/>
    <property type="match status" value="1"/>
</dbReference>
<dbReference type="Proteomes" id="UP000823046">
    <property type="component" value="Unassembled WGS sequence"/>
</dbReference>
<evidence type="ECO:0000259" key="3">
    <source>
        <dbReference type="PROSITE" id="PS50821"/>
    </source>
</evidence>
<dbReference type="SUPFAM" id="SSF101690">
    <property type="entry name" value="PAZ domain"/>
    <property type="match status" value="1"/>
</dbReference>
<feature type="compositionally biased region" description="Basic and acidic residues" evidence="2">
    <location>
        <begin position="36"/>
        <end position="48"/>
    </location>
</feature>
<feature type="region of interest" description="Disordered" evidence="2">
    <location>
        <begin position="1"/>
        <end position="54"/>
    </location>
</feature>
<dbReference type="Gene3D" id="3.30.420.10">
    <property type="entry name" value="Ribonuclease H-like superfamily/Ribonuclease H"/>
    <property type="match status" value="1"/>
</dbReference>
<dbReference type="InterPro" id="IPR012337">
    <property type="entry name" value="RNaseH-like_sf"/>
</dbReference>
<dbReference type="InterPro" id="IPR036085">
    <property type="entry name" value="PAZ_dom_sf"/>
</dbReference>
<dbReference type="Gene3D" id="3.40.50.2300">
    <property type="match status" value="1"/>
</dbReference>
<feature type="domain" description="Piwi" evidence="4">
    <location>
        <begin position="547"/>
        <end position="834"/>
    </location>
</feature>
<dbReference type="InterPro" id="IPR003165">
    <property type="entry name" value="Piwi"/>
</dbReference>
<comment type="similarity">
    <text evidence="1">Belongs to the argonaute family.</text>
</comment>
<feature type="compositionally biased region" description="Gly residues" evidence="2">
    <location>
        <begin position="1"/>
        <end position="18"/>
    </location>
</feature>
<evidence type="ECO:0000313" key="6">
    <source>
        <dbReference type="Proteomes" id="UP000823046"/>
    </source>
</evidence>
<dbReference type="InterPro" id="IPR003100">
    <property type="entry name" value="PAZ_dom"/>
</dbReference>
<keyword evidence="6" id="KW-1185">Reference proteome</keyword>
<dbReference type="Pfam" id="PF02170">
    <property type="entry name" value="PAZ"/>
    <property type="match status" value="1"/>
</dbReference>
<name>A0ABQ7J9P7_9APIC</name>
<evidence type="ECO:0000259" key="4">
    <source>
        <dbReference type="PROSITE" id="PS50822"/>
    </source>
</evidence>
<dbReference type="PROSITE" id="PS50821">
    <property type="entry name" value="PAZ"/>
    <property type="match status" value="1"/>
</dbReference>
<evidence type="ECO:0000256" key="2">
    <source>
        <dbReference type="SAM" id="MobiDB-lite"/>
    </source>
</evidence>
<dbReference type="Pfam" id="PF02171">
    <property type="entry name" value="Piwi"/>
    <property type="match status" value="1"/>
</dbReference>
<dbReference type="SMART" id="SM00950">
    <property type="entry name" value="Piwi"/>
    <property type="match status" value="1"/>
</dbReference>
<feature type="domain" description="PAZ" evidence="3">
    <location>
        <begin position="277"/>
        <end position="382"/>
    </location>
</feature>
<reference evidence="5 6" key="1">
    <citation type="journal article" date="2020" name="bioRxiv">
        <title>Metabolic contributions of an alphaproteobacterial endosymbiont in the apicomplexan Cardiosporidium cionae.</title>
        <authorList>
            <person name="Hunter E.S."/>
            <person name="Paight C.J."/>
            <person name="Lane C.E."/>
        </authorList>
    </citation>
    <scope>NUCLEOTIDE SEQUENCE [LARGE SCALE GENOMIC DNA]</scope>
    <source>
        <strain evidence="5">ESH_2018</strain>
    </source>
</reference>
<accession>A0ABQ7J9P7</accession>
<protein>
    <submittedName>
        <fullName evidence="5">Uncharacterized protein</fullName>
    </submittedName>
</protein>
<comment type="caution">
    <text evidence="5">The sequence shown here is derived from an EMBL/GenBank/DDBJ whole genome shotgun (WGS) entry which is preliminary data.</text>
</comment>
<dbReference type="EMBL" id="JADAQX010000315">
    <property type="protein sequence ID" value="KAF8820727.1"/>
    <property type="molecule type" value="Genomic_DNA"/>
</dbReference>
<organism evidence="5 6">
    <name type="scientific">Cardiosporidium cionae</name>
    <dbReference type="NCBI Taxonomy" id="476202"/>
    <lineage>
        <taxon>Eukaryota</taxon>
        <taxon>Sar</taxon>
        <taxon>Alveolata</taxon>
        <taxon>Apicomplexa</taxon>
        <taxon>Aconoidasida</taxon>
        <taxon>Nephromycida</taxon>
        <taxon>Cardiosporidium</taxon>
    </lineage>
</organism>
<dbReference type="SUPFAM" id="SSF53098">
    <property type="entry name" value="Ribonuclease H-like"/>
    <property type="match status" value="1"/>
</dbReference>
<evidence type="ECO:0000313" key="5">
    <source>
        <dbReference type="EMBL" id="KAF8820727.1"/>
    </source>
</evidence>
<evidence type="ECO:0000256" key="1">
    <source>
        <dbReference type="RuleBase" id="RU361178"/>
    </source>
</evidence>
<dbReference type="InterPro" id="IPR036397">
    <property type="entry name" value="RNaseH_sf"/>
</dbReference>
<proteinExistence type="inferred from homology"/>